<feature type="domain" description="HTH lysR-type" evidence="5">
    <location>
        <begin position="3"/>
        <end position="60"/>
    </location>
</feature>
<evidence type="ECO:0000256" key="3">
    <source>
        <dbReference type="ARBA" id="ARBA00023125"/>
    </source>
</evidence>
<reference evidence="6 7" key="1">
    <citation type="submission" date="2019-04" db="EMBL/GenBank/DDBJ databases">
        <title>Azoarcus nasutitermitis sp. nov. isolated from termite nest.</title>
        <authorList>
            <person name="Lin S.-Y."/>
            <person name="Hameed A."/>
            <person name="Hsu Y.-H."/>
            <person name="Young C.-C."/>
        </authorList>
    </citation>
    <scope>NUCLEOTIDE SEQUENCE [LARGE SCALE GENOMIC DNA]</scope>
    <source>
        <strain evidence="6 7">CC-YHH838</strain>
    </source>
</reference>
<dbReference type="GO" id="GO:0003700">
    <property type="term" value="F:DNA-binding transcription factor activity"/>
    <property type="evidence" value="ECO:0007669"/>
    <property type="project" value="InterPro"/>
</dbReference>
<dbReference type="GO" id="GO:0003677">
    <property type="term" value="F:DNA binding"/>
    <property type="evidence" value="ECO:0007669"/>
    <property type="project" value="UniProtKB-KW"/>
</dbReference>
<dbReference type="Pfam" id="PF03466">
    <property type="entry name" value="LysR_substrate"/>
    <property type="match status" value="1"/>
</dbReference>
<dbReference type="RefSeq" id="WP_136347372.1">
    <property type="nucleotide sequence ID" value="NZ_SSOC01000002.1"/>
</dbReference>
<sequence>MRLDLADLRLFLSVVDAGSITQGAARAHLALASASERLRAIEADAGVRLLERLPRGVALTPAGEALAHHARLILRQRERMQGELREFASGLRGTVCLHANTAALSDFLPARLAPWLAARPRVDVDLRERSSAEIVQAVSAGLIEAGIVSDAVDAGSLVVRPLVEDRLVLVVPPGHARAAQRRAGFAEVLGEAFVGLAAGSALQELVEEQARRIGRVPAYRARMQTMEGLCELVAHGVGVGIVPERAACRLRRRHPLRVLRLADAWTRRRLCLCYRDWEGLSAPMRELLAHLLETADAACPPPVV</sequence>
<evidence type="ECO:0000259" key="5">
    <source>
        <dbReference type="PROSITE" id="PS50931"/>
    </source>
</evidence>
<gene>
    <name evidence="6" type="ORF">E6C76_06205</name>
</gene>
<dbReference type="InterPro" id="IPR050950">
    <property type="entry name" value="HTH-type_LysR_regulators"/>
</dbReference>
<keyword evidence="2" id="KW-0805">Transcription regulation</keyword>
<evidence type="ECO:0000313" key="6">
    <source>
        <dbReference type="EMBL" id="THF66431.1"/>
    </source>
</evidence>
<evidence type="ECO:0000256" key="2">
    <source>
        <dbReference type="ARBA" id="ARBA00023015"/>
    </source>
</evidence>
<dbReference type="Gene3D" id="3.40.190.290">
    <property type="match status" value="1"/>
</dbReference>
<protein>
    <submittedName>
        <fullName evidence="6">LysR family transcriptional regulator</fullName>
    </submittedName>
</protein>
<dbReference type="InterPro" id="IPR005119">
    <property type="entry name" value="LysR_subst-bd"/>
</dbReference>
<dbReference type="SUPFAM" id="SSF46785">
    <property type="entry name" value="Winged helix' DNA-binding domain"/>
    <property type="match status" value="1"/>
</dbReference>
<keyword evidence="3" id="KW-0238">DNA-binding</keyword>
<dbReference type="SUPFAM" id="SSF53850">
    <property type="entry name" value="Periplasmic binding protein-like II"/>
    <property type="match status" value="1"/>
</dbReference>
<evidence type="ECO:0000313" key="7">
    <source>
        <dbReference type="Proteomes" id="UP000308430"/>
    </source>
</evidence>
<dbReference type="InterPro" id="IPR036390">
    <property type="entry name" value="WH_DNA-bd_sf"/>
</dbReference>
<name>A0A4S4B1J5_9RHOO</name>
<dbReference type="InterPro" id="IPR036388">
    <property type="entry name" value="WH-like_DNA-bd_sf"/>
</dbReference>
<comment type="caution">
    <text evidence="6">The sequence shown here is derived from an EMBL/GenBank/DDBJ whole genome shotgun (WGS) entry which is preliminary data.</text>
</comment>
<dbReference type="Gene3D" id="1.10.10.10">
    <property type="entry name" value="Winged helix-like DNA-binding domain superfamily/Winged helix DNA-binding domain"/>
    <property type="match status" value="1"/>
</dbReference>
<dbReference type="PANTHER" id="PTHR30419:SF2">
    <property type="entry name" value="LYSR FAMILY TRANSCRIPTIONAL REGULATOR"/>
    <property type="match status" value="1"/>
</dbReference>
<dbReference type="InterPro" id="IPR000847">
    <property type="entry name" value="LysR_HTH_N"/>
</dbReference>
<evidence type="ECO:0000256" key="1">
    <source>
        <dbReference type="ARBA" id="ARBA00009437"/>
    </source>
</evidence>
<dbReference type="AlphaFoldDB" id="A0A4S4B1J5"/>
<accession>A0A4S4B1J5</accession>
<dbReference type="OrthoDB" id="9785974at2"/>
<comment type="similarity">
    <text evidence="1">Belongs to the LysR transcriptional regulatory family.</text>
</comment>
<dbReference type="Proteomes" id="UP000308430">
    <property type="component" value="Unassembled WGS sequence"/>
</dbReference>
<dbReference type="CDD" id="cd08421">
    <property type="entry name" value="PBP2_LTTR_like_1"/>
    <property type="match status" value="1"/>
</dbReference>
<keyword evidence="4" id="KW-0804">Transcription</keyword>
<dbReference type="PANTHER" id="PTHR30419">
    <property type="entry name" value="HTH-TYPE TRANSCRIPTIONAL REGULATOR YBHD"/>
    <property type="match status" value="1"/>
</dbReference>
<evidence type="ECO:0000256" key="4">
    <source>
        <dbReference type="ARBA" id="ARBA00023163"/>
    </source>
</evidence>
<dbReference type="Pfam" id="PF00126">
    <property type="entry name" value="HTH_1"/>
    <property type="match status" value="1"/>
</dbReference>
<organism evidence="6 7">
    <name type="scientific">Pseudothauera nasutitermitis</name>
    <dbReference type="NCBI Taxonomy" id="2565930"/>
    <lineage>
        <taxon>Bacteria</taxon>
        <taxon>Pseudomonadati</taxon>
        <taxon>Pseudomonadota</taxon>
        <taxon>Betaproteobacteria</taxon>
        <taxon>Rhodocyclales</taxon>
        <taxon>Zoogloeaceae</taxon>
        <taxon>Pseudothauera</taxon>
    </lineage>
</organism>
<dbReference type="EMBL" id="SSOC01000002">
    <property type="protein sequence ID" value="THF66431.1"/>
    <property type="molecule type" value="Genomic_DNA"/>
</dbReference>
<keyword evidence="7" id="KW-1185">Reference proteome</keyword>
<proteinExistence type="inferred from homology"/>
<dbReference type="PROSITE" id="PS50931">
    <property type="entry name" value="HTH_LYSR"/>
    <property type="match status" value="1"/>
</dbReference>
<dbReference type="GO" id="GO:0005829">
    <property type="term" value="C:cytosol"/>
    <property type="evidence" value="ECO:0007669"/>
    <property type="project" value="TreeGrafter"/>
</dbReference>